<reference evidence="3" key="1">
    <citation type="journal article" date="2019" name="Int. J. Syst. Evol. Microbiol.">
        <title>The Global Catalogue of Microorganisms (GCM) 10K type strain sequencing project: providing services to taxonomists for standard genome sequencing and annotation.</title>
        <authorList>
            <consortium name="The Broad Institute Genomics Platform"/>
            <consortium name="The Broad Institute Genome Sequencing Center for Infectious Disease"/>
            <person name="Wu L."/>
            <person name="Ma J."/>
        </authorList>
    </citation>
    <scope>NUCLEOTIDE SEQUENCE [LARGE SCALE GENOMIC DNA]</scope>
    <source>
        <strain evidence="3">CCUG 61696</strain>
    </source>
</reference>
<dbReference type="RefSeq" id="WP_378774673.1">
    <property type="nucleotide sequence ID" value="NZ_JBHTMX010000027.1"/>
</dbReference>
<feature type="compositionally biased region" description="Basic and acidic residues" evidence="1">
    <location>
        <begin position="75"/>
        <end position="86"/>
    </location>
</feature>
<organism evidence="2 3">
    <name type="scientific">Methylopila musalis</name>
    <dbReference type="NCBI Taxonomy" id="1134781"/>
    <lineage>
        <taxon>Bacteria</taxon>
        <taxon>Pseudomonadati</taxon>
        <taxon>Pseudomonadota</taxon>
        <taxon>Alphaproteobacteria</taxon>
        <taxon>Hyphomicrobiales</taxon>
        <taxon>Methylopilaceae</taxon>
        <taxon>Methylopila</taxon>
    </lineage>
</organism>
<evidence type="ECO:0000313" key="2">
    <source>
        <dbReference type="EMBL" id="MFD1331465.1"/>
    </source>
</evidence>
<keyword evidence="3" id="KW-1185">Reference proteome</keyword>
<evidence type="ECO:0000256" key="1">
    <source>
        <dbReference type="SAM" id="MobiDB-lite"/>
    </source>
</evidence>
<gene>
    <name evidence="2" type="ORF">ACFQ4O_05575</name>
</gene>
<name>A0ABW3Z6I4_9HYPH</name>
<evidence type="ECO:0000313" key="3">
    <source>
        <dbReference type="Proteomes" id="UP001597171"/>
    </source>
</evidence>
<dbReference type="Proteomes" id="UP001597171">
    <property type="component" value="Unassembled WGS sequence"/>
</dbReference>
<proteinExistence type="predicted"/>
<sequence>MTKSAQDHAPARRSRPPARLVNPRYEIDFRRRPSPSSLARGLASLVQGGLGRAGEVFGDAYAAAARVLLERKELVEDRRAERRDASRAPTDAAKS</sequence>
<feature type="region of interest" description="Disordered" evidence="1">
    <location>
        <begin position="75"/>
        <end position="95"/>
    </location>
</feature>
<accession>A0ABW3Z6I4</accession>
<feature type="region of interest" description="Disordered" evidence="1">
    <location>
        <begin position="1"/>
        <end position="22"/>
    </location>
</feature>
<feature type="compositionally biased region" description="Basic and acidic residues" evidence="1">
    <location>
        <begin position="1"/>
        <end position="10"/>
    </location>
</feature>
<dbReference type="EMBL" id="JBHTMX010000027">
    <property type="protein sequence ID" value="MFD1331465.1"/>
    <property type="molecule type" value="Genomic_DNA"/>
</dbReference>
<comment type="caution">
    <text evidence="2">The sequence shown here is derived from an EMBL/GenBank/DDBJ whole genome shotgun (WGS) entry which is preliminary data.</text>
</comment>
<protein>
    <submittedName>
        <fullName evidence="2">Uncharacterized protein</fullName>
    </submittedName>
</protein>